<keyword evidence="2" id="KW-1185">Reference proteome</keyword>
<reference evidence="1 2" key="1">
    <citation type="submission" date="2021-10" db="EMBL/GenBank/DDBJ databases">
        <title>Anaerobic single-cell dispensing facilitates the cultivation of human gut bacteria.</title>
        <authorList>
            <person name="Afrizal A."/>
        </authorList>
    </citation>
    <scope>NUCLEOTIDE SEQUENCE [LARGE SCALE GENOMIC DNA]</scope>
    <source>
        <strain evidence="1 2">CLA-AA-H270</strain>
    </source>
</reference>
<evidence type="ECO:0000313" key="2">
    <source>
        <dbReference type="Proteomes" id="UP001298753"/>
    </source>
</evidence>
<dbReference type="Proteomes" id="UP001298753">
    <property type="component" value="Unassembled WGS sequence"/>
</dbReference>
<dbReference type="GeneID" id="98660354"/>
<organism evidence="1 2">
    <name type="scientific">Agathobaculum butyriciproducens</name>
    <dbReference type="NCBI Taxonomy" id="1628085"/>
    <lineage>
        <taxon>Bacteria</taxon>
        <taxon>Bacillati</taxon>
        <taxon>Bacillota</taxon>
        <taxon>Clostridia</taxon>
        <taxon>Eubacteriales</taxon>
        <taxon>Butyricicoccaceae</taxon>
        <taxon>Agathobaculum</taxon>
    </lineage>
</organism>
<sequence length="173" mass="19220">MKKSVKCAVTAALLLLLCAVGIYGIFFAPRKIGCAVDDSFSWKAYSYTPVTSKTIYNYAFPSEEITLSAENRETIVQLLADSKGKRRFPGRWTPYGTNTRIPCVVAVQIDSAEADYMLFLCRNDSEELLLLKTELHGKDRWYTLESPALAAALNILYPYDTTGSTVTHTVGTN</sequence>
<protein>
    <recommendedName>
        <fullName evidence="3">DUF4825 domain-containing protein</fullName>
    </recommendedName>
</protein>
<accession>A0AAW4VXE3</accession>
<proteinExistence type="predicted"/>
<name>A0AAW4VXE3_9FIRM</name>
<dbReference type="EMBL" id="JAJEPX010000002">
    <property type="protein sequence ID" value="MCC2175783.1"/>
    <property type="molecule type" value="Genomic_DNA"/>
</dbReference>
<evidence type="ECO:0000313" key="1">
    <source>
        <dbReference type="EMBL" id="MCC2175783.1"/>
    </source>
</evidence>
<dbReference type="RefSeq" id="WP_227600012.1">
    <property type="nucleotide sequence ID" value="NZ_JAJEPX010000002.1"/>
</dbReference>
<gene>
    <name evidence="1" type="ORF">LKD22_01340</name>
</gene>
<evidence type="ECO:0008006" key="3">
    <source>
        <dbReference type="Google" id="ProtNLM"/>
    </source>
</evidence>
<comment type="caution">
    <text evidence="1">The sequence shown here is derived from an EMBL/GenBank/DDBJ whole genome shotgun (WGS) entry which is preliminary data.</text>
</comment>
<dbReference type="AlphaFoldDB" id="A0AAW4VXE3"/>